<sequence length="759" mass="87861">MTNRSWKTLFLLLSTLLCYSTSASGYSSPTLNEASLLLDIDPREAQSLVTAFLTQRRLIDTTEKTPSTITRDETEHKIRTPGASVEALGILAQAQSHLGHQTQAMDYIRQAKVLANKYQLIYLDIDVRLLEIKLNWLFDRNKSRARQQIARIETRLDQMKNTSQLIQRIRYKILMLQAEIASRSDENQLAEKLYKHAKDYFSSIQAVTTQIKYHIEFGKHFLSHGQYNKALSELLTAYWSALEADDGAQLAATNSLLARLFFERRVLDKALLYLSQAADFYDNYERSPVWVNIMQRMGDIYFRQGKYNLALVSYLNVLDHPVTQHSKAQFISVRINLAATYLQLYNYPLAEDYLEAIDPLLKQNDFPGLQGKAALLKAVIAYVQKQPSLAIQLGLKSEQLTEITHDHHTNLQALKLLSNAYEQQGNYKKALYYAHRHYQQNESRQQKLNQLSEDDFKQQKAFVEQTLHLEGLDRELKRQKNRYSSLKNISYSIAIISFVFFLVILRRGYIIRHQNEEIEELNNHLFTHSRSQLNNLRMLNVNLSSTLMQKRNQVYEQWYMGELIHKPLNDKLRFAMIDVPFLRNMYLQHGYSEGLKLELAFGKFLKEKLSSNARIFHFTDANLLYIENNQEQDTQPQALFDRIQTWVNEFQSSVPLNRIIRIGIADYPFPPKAHTAINEKELLDILLMATSASRDLSIKEKSSHWVYLKAIDNTPAASFASDNIREACQQAISQGLVKVHSSYNNEESIQNLLNVNETP</sequence>
<dbReference type="Proteomes" id="UP000184608">
    <property type="component" value="Unassembled WGS sequence"/>
</dbReference>
<gene>
    <name evidence="3" type="ORF">VA7868_02190</name>
</gene>
<organism evidence="3 4">
    <name type="scientific">Vibrio aerogenes CECT 7868</name>
    <dbReference type="NCBI Taxonomy" id="1216006"/>
    <lineage>
        <taxon>Bacteria</taxon>
        <taxon>Pseudomonadati</taxon>
        <taxon>Pseudomonadota</taxon>
        <taxon>Gammaproteobacteria</taxon>
        <taxon>Vibrionales</taxon>
        <taxon>Vibrionaceae</taxon>
        <taxon>Vibrio</taxon>
    </lineage>
</organism>
<keyword evidence="1" id="KW-1133">Transmembrane helix</keyword>
<keyword evidence="1" id="KW-0812">Transmembrane</keyword>
<protein>
    <recommendedName>
        <fullName evidence="5">Tetratricopeptide repeat protein</fullName>
    </recommendedName>
</protein>
<keyword evidence="1" id="KW-0472">Membrane</keyword>
<proteinExistence type="predicted"/>
<feature type="transmembrane region" description="Helical" evidence="1">
    <location>
        <begin position="489"/>
        <end position="505"/>
    </location>
</feature>
<dbReference type="SMART" id="SM00028">
    <property type="entry name" value="TPR"/>
    <property type="match status" value="6"/>
</dbReference>
<dbReference type="STRING" id="1216006.VA7868_02190"/>
<dbReference type="AlphaFoldDB" id="A0A1M5Z1M3"/>
<name>A0A1M5Z1M3_9VIBR</name>
<evidence type="ECO:0000256" key="2">
    <source>
        <dbReference type="SAM" id="SignalP"/>
    </source>
</evidence>
<dbReference type="EMBL" id="FQXZ01000021">
    <property type="protein sequence ID" value="SHI18167.1"/>
    <property type="molecule type" value="Genomic_DNA"/>
</dbReference>
<evidence type="ECO:0008006" key="5">
    <source>
        <dbReference type="Google" id="ProtNLM"/>
    </source>
</evidence>
<evidence type="ECO:0000256" key="1">
    <source>
        <dbReference type="SAM" id="Phobius"/>
    </source>
</evidence>
<evidence type="ECO:0000313" key="4">
    <source>
        <dbReference type="Proteomes" id="UP000184608"/>
    </source>
</evidence>
<dbReference type="SUPFAM" id="SSF48452">
    <property type="entry name" value="TPR-like"/>
    <property type="match status" value="1"/>
</dbReference>
<keyword evidence="4" id="KW-1185">Reference proteome</keyword>
<evidence type="ECO:0000313" key="3">
    <source>
        <dbReference type="EMBL" id="SHI18167.1"/>
    </source>
</evidence>
<accession>A0A1M5Z1M3</accession>
<dbReference type="RefSeq" id="WP_073603862.1">
    <property type="nucleotide sequence ID" value="NZ_FQXZ01000021.1"/>
</dbReference>
<feature type="signal peptide" evidence="2">
    <location>
        <begin position="1"/>
        <end position="23"/>
    </location>
</feature>
<dbReference type="InterPro" id="IPR019734">
    <property type="entry name" value="TPR_rpt"/>
</dbReference>
<dbReference type="Gene3D" id="1.25.40.10">
    <property type="entry name" value="Tetratricopeptide repeat domain"/>
    <property type="match status" value="2"/>
</dbReference>
<dbReference type="InterPro" id="IPR011990">
    <property type="entry name" value="TPR-like_helical_dom_sf"/>
</dbReference>
<dbReference type="OrthoDB" id="5900357at2"/>
<reference evidence="3 4" key="1">
    <citation type="submission" date="2016-11" db="EMBL/GenBank/DDBJ databases">
        <authorList>
            <person name="Jaros S."/>
            <person name="Januszkiewicz K."/>
            <person name="Wedrychowicz H."/>
        </authorList>
    </citation>
    <scope>NUCLEOTIDE SEQUENCE [LARGE SCALE GENOMIC DNA]</scope>
    <source>
        <strain evidence="3 4">CECT 7868</strain>
    </source>
</reference>
<keyword evidence="2" id="KW-0732">Signal</keyword>
<feature type="chain" id="PRO_5012115828" description="Tetratricopeptide repeat protein" evidence="2">
    <location>
        <begin position="24"/>
        <end position="759"/>
    </location>
</feature>